<dbReference type="EMBL" id="JAUHGV010000029">
    <property type="protein sequence ID" value="MDN4014464.1"/>
    <property type="molecule type" value="Genomic_DNA"/>
</dbReference>
<evidence type="ECO:0000256" key="1">
    <source>
        <dbReference type="SAM" id="SignalP"/>
    </source>
</evidence>
<protein>
    <recommendedName>
        <fullName evidence="4">PsbP C-terminal domain-containing protein</fullName>
    </recommendedName>
</protein>
<name>A0AAJ1VP11_9FLAO</name>
<proteinExistence type="predicted"/>
<comment type="caution">
    <text evidence="2">The sequence shown here is derived from an EMBL/GenBank/DDBJ whole genome shotgun (WGS) entry which is preliminary data.</text>
</comment>
<reference evidence="2" key="1">
    <citation type="submission" date="2023-06" db="EMBL/GenBank/DDBJ databases">
        <title>Two Chryseobacterium gambrini strains from China.</title>
        <authorList>
            <person name="Zeng J."/>
            <person name="Wu Y."/>
        </authorList>
    </citation>
    <scope>NUCLEOTIDE SEQUENCE</scope>
    <source>
        <strain evidence="2">SQ219</strain>
    </source>
</reference>
<sequence>MKIKTIIIMLSFFTVCFFKAQSGKLVEVEKLGWSINMPNSFNDMNQNKKAIQYVETKDKSQNKTENPKTEKTEDIKFQAKNNTFFMLFSDRNKTVDKLVQVATVNKNTDELIESIKKTNADAKFTKNITKDEIGKTSFYKTFIKVDLGNNVSQNYIIYNGIINGYNASFCIIYLNETSELTELLNAFKDSKFKIQ</sequence>
<dbReference type="RefSeq" id="WP_214588117.1">
    <property type="nucleotide sequence ID" value="NZ_JAUHGV010000029.1"/>
</dbReference>
<keyword evidence="1" id="KW-0732">Signal</keyword>
<accession>A0AAJ1VP11</accession>
<dbReference type="Proteomes" id="UP001225933">
    <property type="component" value="Unassembled WGS sequence"/>
</dbReference>
<evidence type="ECO:0008006" key="4">
    <source>
        <dbReference type="Google" id="ProtNLM"/>
    </source>
</evidence>
<gene>
    <name evidence="2" type="ORF">QX233_18490</name>
</gene>
<feature type="signal peptide" evidence="1">
    <location>
        <begin position="1"/>
        <end position="20"/>
    </location>
</feature>
<evidence type="ECO:0000313" key="3">
    <source>
        <dbReference type="Proteomes" id="UP001225933"/>
    </source>
</evidence>
<feature type="chain" id="PRO_5042475106" description="PsbP C-terminal domain-containing protein" evidence="1">
    <location>
        <begin position="21"/>
        <end position="195"/>
    </location>
</feature>
<organism evidence="2 3">
    <name type="scientific">Chryseobacterium gambrini</name>
    <dbReference type="NCBI Taxonomy" id="373672"/>
    <lineage>
        <taxon>Bacteria</taxon>
        <taxon>Pseudomonadati</taxon>
        <taxon>Bacteroidota</taxon>
        <taxon>Flavobacteriia</taxon>
        <taxon>Flavobacteriales</taxon>
        <taxon>Weeksellaceae</taxon>
        <taxon>Chryseobacterium group</taxon>
        <taxon>Chryseobacterium</taxon>
    </lineage>
</organism>
<dbReference type="AlphaFoldDB" id="A0AAJ1VP11"/>
<evidence type="ECO:0000313" key="2">
    <source>
        <dbReference type="EMBL" id="MDN4014464.1"/>
    </source>
</evidence>